<comment type="caution">
    <text evidence="3">The sequence shown here is derived from an EMBL/GenBank/DDBJ whole genome shotgun (WGS) entry which is preliminary data.</text>
</comment>
<dbReference type="RefSeq" id="WP_141781399.1">
    <property type="nucleotide sequence ID" value="NZ_VFOV01000001.1"/>
</dbReference>
<dbReference type="Pfam" id="PF07678">
    <property type="entry name" value="TED_complement"/>
    <property type="match status" value="1"/>
</dbReference>
<dbReference type="InterPro" id="IPR011626">
    <property type="entry name" value="Alpha-macroglobulin_TED"/>
</dbReference>
<dbReference type="AlphaFoldDB" id="A0A543AAB0"/>
<sequence>MNKTIRGGIAALVALSALSLAACGGEDADGADGADEKAYDTKTAASVADWLVAQAPDGVARNAQYGTDDFGLSADIGIALAQVDGHDADVETIAKAVTKNQKAYTSPGFGTVTSAGSTAKALVLQQEADVADSGLLEQLEQAVSETGRIADELDPKNKKAADYANTIGQSYAVMALGEAESAKAKAAADFLGEQQCSDGWFRITFAPDPAAADQGCDADPKAVPDVDATAFAVLALQEVDSTEAEKAAAAGVRWLTSTQAKDGSFSSATGNVPNSNSTGLAGWALAEADEDAAAEKAATWVAEHVVTCGDDAGAVAFDDAALTDGNEKGLTKESEGMYRLAAAQALPSLEQLPKGATEKSSC</sequence>
<dbReference type="SUPFAM" id="SSF48239">
    <property type="entry name" value="Terpenoid cyclases/Protein prenyltransferases"/>
    <property type="match status" value="1"/>
</dbReference>
<reference evidence="3 4" key="1">
    <citation type="submission" date="2019-06" db="EMBL/GenBank/DDBJ databases">
        <title>Sequencing the genomes of 1000 actinobacteria strains.</title>
        <authorList>
            <person name="Klenk H.-P."/>
        </authorList>
    </citation>
    <scope>NUCLEOTIDE SEQUENCE [LARGE SCALE GENOMIC DNA]</scope>
    <source>
        <strain evidence="3 4">DSM 25218</strain>
    </source>
</reference>
<proteinExistence type="predicted"/>
<keyword evidence="4" id="KW-1185">Reference proteome</keyword>
<accession>A0A543AAB0</accession>
<dbReference type="OrthoDB" id="4842970at2"/>
<evidence type="ECO:0000259" key="2">
    <source>
        <dbReference type="Pfam" id="PF07678"/>
    </source>
</evidence>
<protein>
    <recommendedName>
        <fullName evidence="2">Alpha-macroglobulin-like TED domain-containing protein</fullName>
    </recommendedName>
</protein>
<name>A0A543AAB0_9ACTN</name>
<dbReference type="PROSITE" id="PS51257">
    <property type="entry name" value="PROKAR_LIPOPROTEIN"/>
    <property type="match status" value="1"/>
</dbReference>
<feature type="domain" description="Alpha-macroglobulin-like TED" evidence="2">
    <location>
        <begin position="136"/>
        <end position="268"/>
    </location>
</feature>
<dbReference type="GO" id="GO:0005615">
    <property type="term" value="C:extracellular space"/>
    <property type="evidence" value="ECO:0007669"/>
    <property type="project" value="InterPro"/>
</dbReference>
<feature type="signal peptide" evidence="1">
    <location>
        <begin position="1"/>
        <end position="21"/>
    </location>
</feature>
<evidence type="ECO:0000256" key="1">
    <source>
        <dbReference type="SAM" id="SignalP"/>
    </source>
</evidence>
<dbReference type="InterPro" id="IPR008930">
    <property type="entry name" value="Terpenoid_cyclase/PrenylTrfase"/>
</dbReference>
<keyword evidence="1" id="KW-0732">Signal</keyword>
<organism evidence="3 4">
    <name type="scientific">Nocardioides albertanoniae</name>
    <dbReference type="NCBI Taxonomy" id="1175486"/>
    <lineage>
        <taxon>Bacteria</taxon>
        <taxon>Bacillati</taxon>
        <taxon>Actinomycetota</taxon>
        <taxon>Actinomycetes</taxon>
        <taxon>Propionibacteriales</taxon>
        <taxon>Nocardioidaceae</taxon>
        <taxon>Nocardioides</taxon>
    </lineage>
</organism>
<dbReference type="EMBL" id="VFOV01000001">
    <property type="protein sequence ID" value="TQL69534.1"/>
    <property type="molecule type" value="Genomic_DNA"/>
</dbReference>
<evidence type="ECO:0000313" key="3">
    <source>
        <dbReference type="EMBL" id="TQL69534.1"/>
    </source>
</evidence>
<dbReference type="Gene3D" id="1.50.10.20">
    <property type="match status" value="2"/>
</dbReference>
<feature type="chain" id="PRO_5039116408" description="Alpha-macroglobulin-like TED domain-containing protein" evidence="1">
    <location>
        <begin position="22"/>
        <end position="362"/>
    </location>
</feature>
<evidence type="ECO:0000313" key="4">
    <source>
        <dbReference type="Proteomes" id="UP000320209"/>
    </source>
</evidence>
<gene>
    <name evidence="3" type="ORF">FB381_3444</name>
</gene>
<dbReference type="Proteomes" id="UP000320209">
    <property type="component" value="Unassembled WGS sequence"/>
</dbReference>